<feature type="chain" id="PRO_5026751476" evidence="1">
    <location>
        <begin position="24"/>
        <end position="302"/>
    </location>
</feature>
<gene>
    <name evidence="2" type="ORF">CNLFYP112_01552</name>
</gene>
<reference evidence="2" key="1">
    <citation type="submission" date="2019-11" db="EMBL/GenBank/DDBJ databases">
        <authorList>
            <person name="Feng L."/>
        </authorList>
    </citation>
    <scope>NUCLEOTIDE SEQUENCE</scope>
    <source>
        <strain evidence="2">CnexileLFYP112</strain>
    </source>
</reference>
<name>A0A6N2T1E2_9FIRM</name>
<dbReference type="EMBL" id="CACRTG010000009">
    <property type="protein sequence ID" value="VYS98598.1"/>
    <property type="molecule type" value="Genomic_DNA"/>
</dbReference>
<feature type="signal peptide" evidence="1">
    <location>
        <begin position="1"/>
        <end position="23"/>
    </location>
</feature>
<dbReference type="AlphaFoldDB" id="A0A6N2T1E2"/>
<keyword evidence="1" id="KW-0732">Signal</keyword>
<evidence type="ECO:0000256" key="1">
    <source>
        <dbReference type="SAM" id="SignalP"/>
    </source>
</evidence>
<evidence type="ECO:0000313" key="2">
    <source>
        <dbReference type="EMBL" id="VYS98598.1"/>
    </source>
</evidence>
<sequence length="302" mass="33326">MKKFISCILTVVLVLSNANLAFAQTDSITEKNISSTNFEEILENESGQEVRIVYDIDGNRNNVEVYIDNVLTQKVQSDADKDVLQIEYLNKDSVLTNDQTIKYIQKDINDKGNIVETYRISDFIVSTDTQDSSNNSLRASHTHKWTLYKTYQPSPILSGSKTCSLYKCQCDASQGLHRYNGKQVKFGAGTAVGIIASLLASFLTGGVTIGSILVGLGTTIVSDVISRYIEGDVCFSTQKTGYAPKISGSYVWTDAYITKRWVVVYDAVNKKTSYKLSSSCHASNRGQTPDNIAFNAQAATMY</sequence>
<organism evidence="2">
    <name type="scientific">[Clostridium] nexile</name>
    <dbReference type="NCBI Taxonomy" id="29361"/>
    <lineage>
        <taxon>Bacteria</taxon>
        <taxon>Bacillati</taxon>
        <taxon>Bacillota</taxon>
        <taxon>Clostridia</taxon>
        <taxon>Lachnospirales</taxon>
        <taxon>Lachnospiraceae</taxon>
        <taxon>Tyzzerella</taxon>
    </lineage>
</organism>
<proteinExistence type="predicted"/>
<accession>A0A6N2T1E2</accession>
<protein>
    <submittedName>
        <fullName evidence="2">Uncharacterized protein</fullName>
    </submittedName>
</protein>